<proteinExistence type="predicted"/>
<dbReference type="InterPro" id="IPR024732">
    <property type="entry name" value="NAGLU_C"/>
</dbReference>
<evidence type="ECO:0000256" key="1">
    <source>
        <dbReference type="ARBA" id="ARBA00022801"/>
    </source>
</evidence>
<feature type="domain" description="Alpha-N-acetylglucosaminidase C-terminal" evidence="4">
    <location>
        <begin position="465"/>
        <end position="728"/>
    </location>
</feature>
<feature type="domain" description="Alpha-N-acetylglucosaminidase tim-barrel" evidence="2">
    <location>
        <begin position="126"/>
        <end position="456"/>
    </location>
</feature>
<feature type="domain" description="Alpha-N-acetylglucosaminidase N-terminal" evidence="3">
    <location>
        <begin position="32"/>
        <end position="111"/>
    </location>
</feature>
<dbReference type="InterPro" id="IPR024733">
    <property type="entry name" value="NAGLU_tim-barrel"/>
</dbReference>
<dbReference type="Gene3D" id="1.20.120.670">
    <property type="entry name" value="N-acetyl-b-d-glucoasminidase"/>
    <property type="match status" value="1"/>
</dbReference>
<accession>A0ABW4IEM7</accession>
<gene>
    <name evidence="5" type="ORF">ACFSAH_11070</name>
</gene>
<name>A0ABW4IEM7_9SPHI</name>
<evidence type="ECO:0000313" key="5">
    <source>
        <dbReference type="EMBL" id="MFD1630422.1"/>
    </source>
</evidence>
<dbReference type="Pfam" id="PF12971">
    <property type="entry name" value="NAGLU_N"/>
    <property type="match status" value="1"/>
</dbReference>
<dbReference type="Proteomes" id="UP001597118">
    <property type="component" value="Unassembled WGS sequence"/>
</dbReference>
<organism evidence="5 6">
    <name type="scientific">Pseudopedobacter beijingensis</name>
    <dbReference type="NCBI Taxonomy" id="1207056"/>
    <lineage>
        <taxon>Bacteria</taxon>
        <taxon>Pseudomonadati</taxon>
        <taxon>Bacteroidota</taxon>
        <taxon>Sphingobacteriia</taxon>
        <taxon>Sphingobacteriales</taxon>
        <taxon>Sphingobacteriaceae</taxon>
        <taxon>Pseudopedobacter</taxon>
    </lineage>
</organism>
<dbReference type="Pfam" id="PF12972">
    <property type="entry name" value="NAGLU_C"/>
    <property type="match status" value="1"/>
</dbReference>
<dbReference type="InterPro" id="IPR024240">
    <property type="entry name" value="NAGLU_N"/>
</dbReference>
<comment type="caution">
    <text evidence="5">The sequence shown here is derived from an EMBL/GenBank/DDBJ whole genome shotgun (WGS) entry which is preliminary data.</text>
</comment>
<dbReference type="Gene3D" id="3.20.20.80">
    <property type="entry name" value="Glycosidases"/>
    <property type="match status" value="1"/>
</dbReference>
<dbReference type="Pfam" id="PF05089">
    <property type="entry name" value="NAGLU"/>
    <property type="match status" value="1"/>
</dbReference>
<keyword evidence="6" id="KW-1185">Reference proteome</keyword>
<keyword evidence="1" id="KW-0378">Hydrolase</keyword>
<dbReference type="InterPro" id="IPR007781">
    <property type="entry name" value="NAGLU"/>
</dbReference>
<evidence type="ECO:0000259" key="3">
    <source>
        <dbReference type="Pfam" id="PF12971"/>
    </source>
</evidence>
<reference evidence="6" key="1">
    <citation type="journal article" date="2019" name="Int. J. Syst. Evol. Microbiol.">
        <title>The Global Catalogue of Microorganisms (GCM) 10K type strain sequencing project: providing services to taxonomists for standard genome sequencing and annotation.</title>
        <authorList>
            <consortium name="The Broad Institute Genomics Platform"/>
            <consortium name="The Broad Institute Genome Sequencing Center for Infectious Disease"/>
            <person name="Wu L."/>
            <person name="Ma J."/>
        </authorList>
    </citation>
    <scope>NUCLEOTIDE SEQUENCE [LARGE SCALE GENOMIC DNA]</scope>
    <source>
        <strain evidence="6">CCUG 53762</strain>
    </source>
</reference>
<evidence type="ECO:0000259" key="4">
    <source>
        <dbReference type="Pfam" id="PF12972"/>
    </source>
</evidence>
<sequence length="744" mass="86191">MEIKMIILLSVCFSHIGVVQAQSHSKKTDITEANALIKRILKEKATSFITELIPAENGKDVFEIESINDKIILRGSNALSVAGALNHYLKYIANCSITWNGINLNLPKTLPHPKNVIRKVTPYQYRYYLNYCTFNYTMSWWNWERWEKEIDWMALNGINMPLALTGQNAIWAKVYKELGFSEKELENFFSGPAYFSWFWMGNLDSWGGPLPKSWIEGEQALQKKILERERAFGMTPILPAFTGHVPPSFKDKFSNIQLKKTSWVGFPEVYILDPNEPMFTLIGKKFIEEQTKEYGTNHLYTADTFNENTPPVNDSIYLNNVSQKVYQAMSSADPQAIWVMQGWLFHHGAKFWGEKQTKALLNAVPNDKMIILDLWSERYPVWNRTEAYFGKPWIWCMLNNFGQNTAMNGTMERIASTPSATLYNPAAGKLSGIGLTMEGIEQNPVIYELMLENVWTDKAINVEKWLKGYTLRRYGKENHHAEKAWSILKKTVYSDTVTSSGLSNILTFRPSLLPKPKSSTTLRIPYNPEELLPAWKALIQAAPDLKNSDGFQYDLIDITRQVMANYSNILQQQLAKHYIERNGNAFKKNSIDFLNLIEDIDQLLATRKEFLLGNWLEQAKSKGLTPEEKSIYEKNARNLITLWGDKNSELHDYACKQWSGMLKGFYKPRWQQFFDLANEAIVNNKEMDLILFETTIKDWEWNWVNSNEKYTIETKGNPITMANYYFKKYYPIIEKAYQQKTINQ</sequence>
<dbReference type="PANTHER" id="PTHR12872">
    <property type="entry name" value="ALPHA-N-ACETYLGLUCOSAMINIDASE"/>
    <property type="match status" value="1"/>
</dbReference>
<dbReference type="PANTHER" id="PTHR12872:SF1">
    <property type="entry name" value="ALPHA-N-ACETYLGLUCOSAMINIDASE"/>
    <property type="match status" value="1"/>
</dbReference>
<dbReference type="InterPro" id="IPR029018">
    <property type="entry name" value="Hex-like_dom2"/>
</dbReference>
<dbReference type="EMBL" id="JBHUDG010000016">
    <property type="protein sequence ID" value="MFD1630422.1"/>
    <property type="molecule type" value="Genomic_DNA"/>
</dbReference>
<dbReference type="Gene3D" id="3.30.379.10">
    <property type="entry name" value="Chitobiase/beta-hexosaminidase domain 2-like"/>
    <property type="match status" value="1"/>
</dbReference>
<dbReference type="RefSeq" id="WP_379662798.1">
    <property type="nucleotide sequence ID" value="NZ_JBHUDG010000016.1"/>
</dbReference>
<evidence type="ECO:0000259" key="2">
    <source>
        <dbReference type="Pfam" id="PF05089"/>
    </source>
</evidence>
<protein>
    <submittedName>
        <fullName evidence="5">Alpha-N-acetylglucosaminidase</fullName>
    </submittedName>
</protein>
<evidence type="ECO:0000313" key="6">
    <source>
        <dbReference type="Proteomes" id="UP001597118"/>
    </source>
</evidence>